<proteinExistence type="predicted"/>
<keyword evidence="2" id="KW-0472">Membrane</keyword>
<sequence length="90" mass="9547">MSEDQAVGRTSSGTVVVLAVAAVLTVMGIGSLLAQWDRLTRDSLFGLAALSGALLPLVALLWGVRKARRERLGPDNRRGPATSPTHQRRG</sequence>
<feature type="region of interest" description="Disordered" evidence="1">
    <location>
        <begin position="71"/>
        <end position="90"/>
    </location>
</feature>
<dbReference type="EMBL" id="CP060712">
    <property type="protein sequence ID" value="QNN49330.1"/>
    <property type="molecule type" value="Genomic_DNA"/>
</dbReference>
<evidence type="ECO:0000313" key="3">
    <source>
        <dbReference type="EMBL" id="QNN49330.1"/>
    </source>
</evidence>
<evidence type="ECO:0000256" key="2">
    <source>
        <dbReference type="SAM" id="Phobius"/>
    </source>
</evidence>
<evidence type="ECO:0000256" key="1">
    <source>
        <dbReference type="SAM" id="MobiDB-lite"/>
    </source>
</evidence>
<gene>
    <name evidence="3" type="ORF">H9L10_14160</name>
</gene>
<dbReference type="RefSeq" id="WP_166104125.1">
    <property type="nucleotide sequence ID" value="NZ_BMMY01000013.1"/>
</dbReference>
<dbReference type="Proteomes" id="UP000515976">
    <property type="component" value="Chromosome"/>
</dbReference>
<accession>A0A7G9R155</accession>
<feature type="transmembrane region" description="Helical" evidence="2">
    <location>
        <begin position="12"/>
        <end position="33"/>
    </location>
</feature>
<reference evidence="3 4" key="1">
    <citation type="submission" date="2020-08" db="EMBL/GenBank/DDBJ databases">
        <title>Genome sequence of Phycicoccus endophyticus JCM 31784T.</title>
        <authorList>
            <person name="Hyun D.-W."/>
            <person name="Bae J.-W."/>
        </authorList>
    </citation>
    <scope>NUCLEOTIDE SEQUENCE [LARGE SCALE GENOMIC DNA]</scope>
    <source>
        <strain evidence="3 4">JCM 31784</strain>
    </source>
</reference>
<keyword evidence="4" id="KW-1185">Reference proteome</keyword>
<dbReference type="AlphaFoldDB" id="A0A7G9R155"/>
<dbReference type="KEGG" id="pei:H9L10_14160"/>
<evidence type="ECO:0000313" key="4">
    <source>
        <dbReference type="Proteomes" id="UP000515976"/>
    </source>
</evidence>
<feature type="transmembrane region" description="Helical" evidence="2">
    <location>
        <begin position="45"/>
        <end position="64"/>
    </location>
</feature>
<protein>
    <submittedName>
        <fullName evidence="3">Uncharacterized protein</fullName>
    </submittedName>
</protein>
<name>A0A7G9R155_9MICO</name>
<keyword evidence="2" id="KW-0812">Transmembrane</keyword>
<keyword evidence="2" id="KW-1133">Transmembrane helix</keyword>
<organism evidence="3 4">
    <name type="scientific">Phycicoccus endophyticus</name>
    <dbReference type="NCBI Taxonomy" id="1690220"/>
    <lineage>
        <taxon>Bacteria</taxon>
        <taxon>Bacillati</taxon>
        <taxon>Actinomycetota</taxon>
        <taxon>Actinomycetes</taxon>
        <taxon>Micrococcales</taxon>
        <taxon>Intrasporangiaceae</taxon>
        <taxon>Phycicoccus</taxon>
    </lineage>
</organism>